<dbReference type="EC" id="1.8.4.14" evidence="4"/>
<sequence>MSETLNITSSGRQERYRELLPQLKSLVEQEKDAIANIANVCAALSQAMGFFWVGCYRVYGNELLLGPFRGDIACTRIRHGKGVCGSAWAQQTTLIIPDVDAFPGHIACSSQSRSEVVVPVFHEGKVVGVLDVDSDKLNDFSLSVDGYWLAEVARLIAPFVKDIALL</sequence>
<dbReference type="Pfam" id="PF13185">
    <property type="entry name" value="GAF_2"/>
    <property type="match status" value="1"/>
</dbReference>
<gene>
    <name evidence="4" type="primary">msrC</name>
    <name evidence="3" type="ORF">HQ47_10550</name>
    <name evidence="4" type="ORF">NCTC13100_00498</name>
</gene>
<evidence type="ECO:0000313" key="3">
    <source>
        <dbReference type="EMBL" id="KGN72366.1"/>
    </source>
</evidence>
<keyword evidence="5" id="KW-1185">Reference proteome</keyword>
<feature type="domain" description="GAF" evidence="2">
    <location>
        <begin position="39"/>
        <end position="157"/>
    </location>
</feature>
<dbReference type="OrthoDB" id="9796252at2"/>
<organism evidence="3 5">
    <name type="scientific">Porphyromonas macacae</name>
    <dbReference type="NCBI Taxonomy" id="28115"/>
    <lineage>
        <taxon>Bacteria</taxon>
        <taxon>Pseudomonadati</taxon>
        <taxon>Bacteroidota</taxon>
        <taxon>Bacteroidia</taxon>
        <taxon>Bacteroidales</taxon>
        <taxon>Porphyromonadaceae</taxon>
        <taxon>Porphyromonas</taxon>
    </lineage>
</organism>
<dbReference type="InterPro" id="IPR003018">
    <property type="entry name" value="GAF"/>
</dbReference>
<dbReference type="EMBL" id="UGTI01000001">
    <property type="protein sequence ID" value="SUB77377.1"/>
    <property type="molecule type" value="Genomic_DNA"/>
</dbReference>
<protein>
    <submittedName>
        <fullName evidence="3">Diguanylate cyclase</fullName>
    </submittedName>
    <submittedName>
        <fullName evidence="4">Free methionine-R-sulfoxide reductase</fullName>
        <ecNumber evidence="4">1.8.4.14</ecNumber>
    </submittedName>
</protein>
<dbReference type="Proteomes" id="UP000030103">
    <property type="component" value="Unassembled WGS sequence"/>
</dbReference>
<dbReference type="GO" id="GO:0005829">
    <property type="term" value="C:cytosol"/>
    <property type="evidence" value="ECO:0007669"/>
    <property type="project" value="TreeGrafter"/>
</dbReference>
<dbReference type="PANTHER" id="PTHR21021:SF15">
    <property type="entry name" value="FREE METHIONINE-R-SULFOXIDE REDUCTASE"/>
    <property type="match status" value="1"/>
</dbReference>
<evidence type="ECO:0000313" key="6">
    <source>
        <dbReference type="Proteomes" id="UP000254263"/>
    </source>
</evidence>
<evidence type="ECO:0000313" key="4">
    <source>
        <dbReference type="EMBL" id="SUB77377.1"/>
    </source>
</evidence>
<dbReference type="InterPro" id="IPR051330">
    <property type="entry name" value="Phosphatase_reg/MetRdx"/>
</dbReference>
<dbReference type="SUPFAM" id="SSF55781">
    <property type="entry name" value="GAF domain-like"/>
    <property type="match status" value="1"/>
</dbReference>
<evidence type="ECO:0000313" key="5">
    <source>
        <dbReference type="Proteomes" id="UP000030103"/>
    </source>
</evidence>
<reference evidence="3 5" key="1">
    <citation type="submission" date="2014-09" db="EMBL/GenBank/DDBJ databases">
        <title>Draft Genome Sequence of Porphyromonas macacae COT-192_OH2859.</title>
        <authorList>
            <person name="Wallis C."/>
            <person name="Deusch O."/>
            <person name="O'Flynn C."/>
            <person name="Davis I."/>
            <person name="Horsfall A."/>
            <person name="Kirkwood N."/>
            <person name="Harris S."/>
            <person name="Eisen J.A."/>
            <person name="Coil D.A."/>
            <person name="Darling A.E."/>
            <person name="Jospin G."/>
            <person name="Alexiev A."/>
        </authorList>
    </citation>
    <scope>NUCLEOTIDE SEQUENCE [LARGE SCALE GENOMIC DNA]</scope>
    <source>
        <strain evidence="5">COT-192 OH2859</strain>
        <strain evidence="3">COT-192_OH2859</strain>
    </source>
</reference>
<dbReference type="AlphaFoldDB" id="A0A0A2E0P0"/>
<dbReference type="EMBL" id="JRFA01000031">
    <property type="protein sequence ID" value="KGN72366.1"/>
    <property type="molecule type" value="Genomic_DNA"/>
</dbReference>
<evidence type="ECO:0000256" key="1">
    <source>
        <dbReference type="ARBA" id="ARBA00038454"/>
    </source>
</evidence>
<dbReference type="PANTHER" id="PTHR21021">
    <property type="entry name" value="GAF/PUTATIVE CYTOSKELETAL PROTEIN"/>
    <property type="match status" value="1"/>
</dbReference>
<dbReference type="STRING" id="28115.HQ47_10550"/>
<dbReference type="GO" id="GO:0033745">
    <property type="term" value="F:L-methionine-(R)-S-oxide reductase activity"/>
    <property type="evidence" value="ECO:0007669"/>
    <property type="project" value="UniProtKB-EC"/>
</dbReference>
<accession>A0A0A2E0P0</accession>
<keyword evidence="4" id="KW-0560">Oxidoreductase</keyword>
<name>A0A0A2E0P0_9PORP</name>
<reference evidence="4 6" key="2">
    <citation type="submission" date="2018-06" db="EMBL/GenBank/DDBJ databases">
        <authorList>
            <consortium name="Pathogen Informatics"/>
            <person name="Doyle S."/>
        </authorList>
    </citation>
    <scope>NUCLEOTIDE SEQUENCE [LARGE SCALE GENOMIC DNA]</scope>
    <source>
        <strain evidence="4 6">NCTC13100</strain>
    </source>
</reference>
<dbReference type="FunFam" id="3.30.450.40:FF:000008">
    <property type="entry name" value="GAF domain-containing proteins"/>
    <property type="match status" value="1"/>
</dbReference>
<dbReference type="eggNOG" id="COG1956">
    <property type="taxonomic scope" value="Bacteria"/>
</dbReference>
<proteinExistence type="inferred from homology"/>
<dbReference type="RefSeq" id="WP_018361304.1">
    <property type="nucleotide sequence ID" value="NZ_JBGYTE010000015.1"/>
</dbReference>
<dbReference type="Gene3D" id="3.30.450.40">
    <property type="match status" value="1"/>
</dbReference>
<dbReference type="Proteomes" id="UP000254263">
    <property type="component" value="Unassembled WGS sequence"/>
</dbReference>
<dbReference type="InterPro" id="IPR029016">
    <property type="entry name" value="GAF-like_dom_sf"/>
</dbReference>
<evidence type="ECO:0000259" key="2">
    <source>
        <dbReference type="Pfam" id="PF13185"/>
    </source>
</evidence>
<comment type="similarity">
    <text evidence="1">Belongs to the free Met sulfoxide reductase family.</text>
</comment>